<dbReference type="SUPFAM" id="SSF51206">
    <property type="entry name" value="cAMP-binding domain-like"/>
    <property type="match status" value="1"/>
</dbReference>
<proteinExistence type="predicted"/>
<dbReference type="PANTHER" id="PTHR23011:SF41">
    <property type="entry name" value="CYCLIC NUCLEOTIDE-BINDING DOMAIN-CONTAINING PROTEIN"/>
    <property type="match status" value="1"/>
</dbReference>
<feature type="domain" description="Cyclic nucleotide-binding" evidence="1">
    <location>
        <begin position="118"/>
        <end position="227"/>
    </location>
</feature>
<evidence type="ECO:0000313" key="2">
    <source>
        <dbReference type="EMBL" id="KAF6215540.1"/>
    </source>
</evidence>
<dbReference type="PANTHER" id="PTHR23011">
    <property type="entry name" value="CYCLIC NUCLEOTIDE-BINDING DOMAIN CONTAINING PROTEIN"/>
    <property type="match status" value="1"/>
</dbReference>
<dbReference type="InterPro" id="IPR014710">
    <property type="entry name" value="RmlC-like_jellyroll"/>
</dbReference>
<accession>A0A8S9Y2N9</accession>
<reference evidence="2" key="1">
    <citation type="journal article" date="2021" name="Mol. Ecol. Resour.">
        <title>Apolygus lucorum genome provides insights into omnivorousness and mesophyll feeding.</title>
        <authorList>
            <person name="Liu Y."/>
            <person name="Liu H."/>
            <person name="Wang H."/>
            <person name="Huang T."/>
            <person name="Liu B."/>
            <person name="Yang B."/>
            <person name="Yin L."/>
            <person name="Li B."/>
            <person name="Zhang Y."/>
            <person name="Zhang S."/>
            <person name="Jiang F."/>
            <person name="Zhang X."/>
            <person name="Ren Y."/>
            <person name="Wang B."/>
            <person name="Wang S."/>
            <person name="Lu Y."/>
            <person name="Wu K."/>
            <person name="Fan W."/>
            <person name="Wang G."/>
        </authorList>
    </citation>
    <scope>NUCLEOTIDE SEQUENCE</scope>
    <source>
        <strain evidence="2">12Hb</strain>
    </source>
</reference>
<evidence type="ECO:0000313" key="3">
    <source>
        <dbReference type="Proteomes" id="UP000466442"/>
    </source>
</evidence>
<gene>
    <name evidence="2" type="ORF">GE061_010296</name>
</gene>
<dbReference type="InterPro" id="IPR000595">
    <property type="entry name" value="cNMP-bd_dom"/>
</dbReference>
<dbReference type="EMBL" id="WIXP02000002">
    <property type="protein sequence ID" value="KAF6215540.1"/>
    <property type="molecule type" value="Genomic_DNA"/>
</dbReference>
<keyword evidence="3" id="KW-1185">Reference proteome</keyword>
<sequence length="505" mass="58831">MNNRRGTFYSTRSLSIHSRKSSRKSSSLARRKVGLRNRTPRAKWKWIVRKVITNLEWLADTTDVPLGDNAEQNAYIASHRKEGQILSLEDKLFFKKPREHRTREALDKVTEKLQYFKAFREYSPKVRDELLLRLDYMYLDSGRVIVRQDREAGAMYFIVIGSVEVDHAYPDPIFNDETLHNLDKYGYGDSFGEIPLFYGEPHRATITVLEPGVEMLVLNKTDFKIVLEESLSNQWGSIRWAMTKFPYFERWPEDAVRYLCCHSILITTPSDVLVPVKDVNGLGIAVFILEGTVRVVQRMLVTVNTNEDGIKKRYTLYPDQSIPPTKLPENVIPFYMQTVKLRRNAVFGLGEQMSKHTMMTETETLLMICPRFIIDRYNIVNVWTRVVGILNYNHPKIEKVFEAFIQNRMWARNRKQFSKSIKMPQADKNMTIHNTPLSSRAMNCTMKDKLYKKITSFPEYKEIIKQMKISHQRRMKNSIKGSTLVDEEHATILRTKAGSTKHGSI</sequence>
<comment type="caution">
    <text evidence="2">The sequence shown here is derived from an EMBL/GenBank/DDBJ whole genome shotgun (WGS) entry which is preliminary data.</text>
</comment>
<dbReference type="AlphaFoldDB" id="A0A8S9Y2N9"/>
<dbReference type="Proteomes" id="UP000466442">
    <property type="component" value="Unassembled WGS sequence"/>
</dbReference>
<dbReference type="Gene3D" id="2.60.120.10">
    <property type="entry name" value="Jelly Rolls"/>
    <property type="match status" value="1"/>
</dbReference>
<dbReference type="InterPro" id="IPR018490">
    <property type="entry name" value="cNMP-bd_dom_sf"/>
</dbReference>
<dbReference type="CDD" id="cd00038">
    <property type="entry name" value="CAP_ED"/>
    <property type="match status" value="1"/>
</dbReference>
<dbReference type="SMART" id="SM00100">
    <property type="entry name" value="cNMP"/>
    <property type="match status" value="1"/>
</dbReference>
<dbReference type="OrthoDB" id="6595331at2759"/>
<protein>
    <recommendedName>
        <fullName evidence="1">Cyclic nucleotide-binding domain-containing protein</fullName>
    </recommendedName>
</protein>
<evidence type="ECO:0000259" key="1">
    <source>
        <dbReference type="PROSITE" id="PS50042"/>
    </source>
</evidence>
<dbReference type="Pfam" id="PF00027">
    <property type="entry name" value="cNMP_binding"/>
    <property type="match status" value="1"/>
</dbReference>
<dbReference type="PROSITE" id="PS50042">
    <property type="entry name" value="CNMP_BINDING_3"/>
    <property type="match status" value="1"/>
</dbReference>
<organism evidence="2 3">
    <name type="scientific">Apolygus lucorum</name>
    <name type="common">Small green plant bug</name>
    <name type="synonym">Lygocoris lucorum</name>
    <dbReference type="NCBI Taxonomy" id="248454"/>
    <lineage>
        <taxon>Eukaryota</taxon>
        <taxon>Metazoa</taxon>
        <taxon>Ecdysozoa</taxon>
        <taxon>Arthropoda</taxon>
        <taxon>Hexapoda</taxon>
        <taxon>Insecta</taxon>
        <taxon>Pterygota</taxon>
        <taxon>Neoptera</taxon>
        <taxon>Paraneoptera</taxon>
        <taxon>Hemiptera</taxon>
        <taxon>Heteroptera</taxon>
        <taxon>Panheteroptera</taxon>
        <taxon>Cimicomorpha</taxon>
        <taxon>Miridae</taxon>
        <taxon>Mirini</taxon>
        <taxon>Apolygus</taxon>
    </lineage>
</organism>
<name>A0A8S9Y2N9_APOLU</name>